<dbReference type="RefSeq" id="WP_011208789.1">
    <property type="nucleotide sequence ID" value="NZ_CAACYE020000001.1"/>
</dbReference>
<dbReference type="KEGG" id="nfr:ERS450000_01840"/>
<dbReference type="EMBL" id="LN868938">
    <property type="protein sequence ID" value="CRY76411.1"/>
    <property type="molecule type" value="Genomic_DNA"/>
</dbReference>
<dbReference type="InterPro" id="IPR002347">
    <property type="entry name" value="SDR_fam"/>
</dbReference>
<dbReference type="InterPro" id="IPR036291">
    <property type="entry name" value="NAD(P)-bd_dom_sf"/>
</dbReference>
<reference evidence="4" key="1">
    <citation type="submission" date="2015-03" db="EMBL/GenBank/DDBJ databases">
        <authorList>
            <consortium name="Pathogen Informatics"/>
        </authorList>
    </citation>
    <scope>NUCLEOTIDE SEQUENCE [LARGE SCALE GENOMIC DNA]</scope>
    <source>
        <strain evidence="4">NCTC11134</strain>
    </source>
</reference>
<dbReference type="EC" id="1.1.1.53" evidence="3"/>
<sequence length="260" mass="26632">MDELAEPLRGVHALVTGAAGGIGGASADLLVAKGATVYLTDVDDAAGRDRARRLGPAAHYRHLDVTLEADWDAVVSEMAWAGNPLTVLVNCAGSALKAPLARTSLDQFRRMLDQHLVGTFLALRAAAGGMSDGGSVITVSSVRGVLATAELGAYGAAKFGVRALTRVAALELAERGIRVNSVCPGSIATDITEGPGFADDDVAAYVRTIPMLRRGSPREVAAVIAFLAGGDSGYVTGADILVDGGLAAGVRTPRLQTQKA</sequence>
<dbReference type="GO" id="GO:0047044">
    <property type="term" value="F:androstan-3-alpha,17-beta-diol dehydrogenase (NAD+) activity"/>
    <property type="evidence" value="ECO:0007669"/>
    <property type="project" value="UniProtKB-EC"/>
</dbReference>
<dbReference type="GeneID" id="61133017"/>
<dbReference type="PANTHER" id="PTHR42760:SF133">
    <property type="entry name" value="3-OXOACYL-[ACYL-CARRIER-PROTEIN] REDUCTASE"/>
    <property type="match status" value="1"/>
</dbReference>
<dbReference type="PRINTS" id="PR00081">
    <property type="entry name" value="GDHRDH"/>
</dbReference>
<comment type="similarity">
    <text evidence="1">Belongs to the short-chain dehydrogenases/reductases (SDR) family.</text>
</comment>
<evidence type="ECO:0000313" key="4">
    <source>
        <dbReference type="Proteomes" id="UP000057820"/>
    </source>
</evidence>
<organism evidence="3 4">
    <name type="scientific">Nocardia farcinica</name>
    <dbReference type="NCBI Taxonomy" id="37329"/>
    <lineage>
        <taxon>Bacteria</taxon>
        <taxon>Bacillati</taxon>
        <taxon>Actinomycetota</taxon>
        <taxon>Actinomycetes</taxon>
        <taxon>Mycobacteriales</taxon>
        <taxon>Nocardiaceae</taxon>
        <taxon>Nocardia</taxon>
    </lineage>
</organism>
<dbReference type="FunFam" id="3.40.50.720:FF:000084">
    <property type="entry name" value="Short-chain dehydrogenase reductase"/>
    <property type="match status" value="1"/>
</dbReference>
<accession>A0A0H5P1T9</accession>
<keyword evidence="2 3" id="KW-0560">Oxidoreductase</keyword>
<dbReference type="InterPro" id="IPR020904">
    <property type="entry name" value="Sc_DH/Rdtase_CS"/>
</dbReference>
<gene>
    <name evidence="3" type="ORF">ERS450000_01840</name>
</gene>
<dbReference type="PRINTS" id="PR00080">
    <property type="entry name" value="SDRFAMILY"/>
</dbReference>
<dbReference type="Gene3D" id="3.40.50.720">
    <property type="entry name" value="NAD(P)-binding Rossmann-like Domain"/>
    <property type="match status" value="1"/>
</dbReference>
<dbReference type="OMA" id="TEMADRD"/>
<protein>
    <submittedName>
        <fullName evidence="3">3-alpha-(Or 20-beta)-hydroxysteroid dehydrogenase</fullName>
        <ecNumber evidence="3">1.1.1.53</ecNumber>
    </submittedName>
</protein>
<dbReference type="Pfam" id="PF13561">
    <property type="entry name" value="adh_short_C2"/>
    <property type="match status" value="1"/>
</dbReference>
<dbReference type="AlphaFoldDB" id="A0A0H5P1T9"/>
<proteinExistence type="inferred from homology"/>
<name>A0A0H5P1T9_NOCFR</name>
<evidence type="ECO:0000256" key="2">
    <source>
        <dbReference type="ARBA" id="ARBA00023002"/>
    </source>
</evidence>
<dbReference type="Proteomes" id="UP000057820">
    <property type="component" value="Chromosome 1"/>
</dbReference>
<evidence type="ECO:0000313" key="3">
    <source>
        <dbReference type="EMBL" id="CRY76411.1"/>
    </source>
</evidence>
<evidence type="ECO:0000256" key="1">
    <source>
        <dbReference type="ARBA" id="ARBA00006484"/>
    </source>
</evidence>
<dbReference type="PANTHER" id="PTHR42760">
    <property type="entry name" value="SHORT-CHAIN DEHYDROGENASES/REDUCTASES FAMILY MEMBER"/>
    <property type="match status" value="1"/>
</dbReference>
<dbReference type="PROSITE" id="PS00061">
    <property type="entry name" value="ADH_SHORT"/>
    <property type="match status" value="1"/>
</dbReference>
<dbReference type="SUPFAM" id="SSF51735">
    <property type="entry name" value="NAD(P)-binding Rossmann-fold domains"/>
    <property type="match status" value="1"/>
</dbReference>